<dbReference type="SUPFAM" id="SSF46785">
    <property type="entry name" value="Winged helix' DNA-binding domain"/>
    <property type="match status" value="1"/>
</dbReference>
<dbReference type="Pfam" id="PF01399">
    <property type="entry name" value="PCI"/>
    <property type="match status" value="1"/>
</dbReference>
<evidence type="ECO:0000313" key="10">
    <source>
        <dbReference type="EMBL" id="WWC65557.1"/>
    </source>
</evidence>
<proteinExistence type="inferred from homology"/>
<sequence length="556" mass="61166">MVQASSSSSSSGRRSVEDAIAAVDLSTFDWKAYEGTYTGRALITRLIHIPNTLLSPPAKPTTQSINLAKEALKRLIPHIKNETLDYHTYIQCVNLLKDPASRQKIEEDRMEVDESAENDAHESSSMNASTSAGANQVESNGVMDKVWVDDAKEHERRENSKLSVELTGYLSNLIKESIRLTYLAYAQLSIKVGDSQAAMKNYAAVREYSTSQQHHVDLGVGIVETLLAFNQPQALPGHISKLEATLDRLHPPITTSKFQAEAASVTASDIRERREAEARSQAVRRTVMVRIRVGKGLVTLYNKEWSKAARELGAVGEVEGGLGDFEGKAISSSDLALIIAFTTLASSHREKIRRVLLEQTSFKAQVDDGSSWIMDLVRSFVDAKYGEVMRLLYRSEPTLLLNPFLSAHAQTLLELIQTRCILQYVQPFSTIHIPLMANSFGLAPGEMLGLVEILVERREIKGKIDLIDQVLVMKDPDYRGGMFTNALKVGKKASDVTQSAILRMKMVEAGLIVDPRPPKNEKTGTGTGAGIDEKGQLTLDEGLGDGLDIEPISFEA</sequence>
<evidence type="ECO:0000256" key="3">
    <source>
        <dbReference type="ARBA" id="ARBA00008793"/>
    </source>
</evidence>
<accession>A0A1A5ZY41</accession>
<keyword evidence="4" id="KW-0963">Cytoplasm</keyword>
<comment type="similarity">
    <text evidence="3">Belongs to the CSN1 family.</text>
</comment>
<dbReference type="EMBL" id="KI894035">
    <property type="protein sequence ID" value="OBR82732.1"/>
    <property type="molecule type" value="Genomic_DNA"/>
</dbReference>
<dbReference type="GeneID" id="28971198"/>
<feature type="compositionally biased region" description="Acidic residues" evidence="7">
    <location>
        <begin position="108"/>
        <end position="117"/>
    </location>
</feature>
<feature type="domain" description="PCI" evidence="8">
    <location>
        <begin position="301"/>
        <end position="478"/>
    </location>
</feature>
<keyword evidence="6" id="KW-0539">Nucleus</keyword>
<evidence type="ECO:0000256" key="4">
    <source>
        <dbReference type="ARBA" id="ARBA00022490"/>
    </source>
</evidence>
<dbReference type="PANTHER" id="PTHR14145">
    <property type="entry name" value="26S PROTESOME SUBUNIT 6"/>
    <property type="match status" value="1"/>
</dbReference>
<feature type="region of interest" description="Disordered" evidence="7">
    <location>
        <begin position="104"/>
        <end position="135"/>
    </location>
</feature>
<dbReference type="PANTHER" id="PTHR14145:SF2">
    <property type="entry name" value="COP9 SIGNALOSOME COMPLEX SUBUNIT 1"/>
    <property type="match status" value="1"/>
</dbReference>
<evidence type="ECO:0000256" key="7">
    <source>
        <dbReference type="SAM" id="MobiDB-lite"/>
    </source>
</evidence>
<dbReference type="Proteomes" id="UP000078595">
    <property type="component" value="Chromosome 11"/>
</dbReference>
<dbReference type="InterPro" id="IPR000717">
    <property type="entry name" value="PCI_dom"/>
</dbReference>
<evidence type="ECO:0000256" key="1">
    <source>
        <dbReference type="ARBA" id="ARBA00004123"/>
    </source>
</evidence>
<dbReference type="OrthoDB" id="422427at2759"/>
<protein>
    <recommendedName>
        <fullName evidence="8">PCI domain-containing protein</fullName>
    </recommendedName>
</protein>
<dbReference type="InterPro" id="IPR019585">
    <property type="entry name" value="Rpn7/CSN1"/>
</dbReference>
<dbReference type="GO" id="GO:0008180">
    <property type="term" value="C:COP9 signalosome"/>
    <property type="evidence" value="ECO:0007669"/>
    <property type="project" value="UniProtKB-KW"/>
</dbReference>
<dbReference type="KEGG" id="kdj:28971198"/>
<evidence type="ECO:0000313" key="11">
    <source>
        <dbReference type="Proteomes" id="UP000078595"/>
    </source>
</evidence>
<dbReference type="PROSITE" id="PS50250">
    <property type="entry name" value="PCI"/>
    <property type="match status" value="1"/>
</dbReference>
<dbReference type="STRING" id="1296121.A0A1A5ZY41"/>
<evidence type="ECO:0000256" key="2">
    <source>
        <dbReference type="ARBA" id="ARBA00004496"/>
    </source>
</evidence>
<dbReference type="EMBL" id="CP144540">
    <property type="protein sequence ID" value="WWC65557.1"/>
    <property type="molecule type" value="Genomic_DNA"/>
</dbReference>
<evidence type="ECO:0000256" key="5">
    <source>
        <dbReference type="ARBA" id="ARBA00022790"/>
    </source>
</evidence>
<dbReference type="RefSeq" id="XP_018260574.1">
    <property type="nucleotide sequence ID" value="XM_018410764.1"/>
</dbReference>
<name>A0A1A5ZY41_9TREE</name>
<dbReference type="InterPro" id="IPR036390">
    <property type="entry name" value="WH_DNA-bd_sf"/>
</dbReference>
<feature type="compositionally biased region" description="Polar residues" evidence="7">
    <location>
        <begin position="123"/>
        <end position="135"/>
    </location>
</feature>
<organism evidence="9">
    <name type="scientific">Kwoniella dejecticola CBS 10117</name>
    <dbReference type="NCBI Taxonomy" id="1296121"/>
    <lineage>
        <taxon>Eukaryota</taxon>
        <taxon>Fungi</taxon>
        <taxon>Dikarya</taxon>
        <taxon>Basidiomycota</taxon>
        <taxon>Agaricomycotina</taxon>
        <taxon>Tremellomycetes</taxon>
        <taxon>Tremellales</taxon>
        <taxon>Cryptococcaceae</taxon>
        <taxon>Kwoniella</taxon>
    </lineage>
</organism>
<keyword evidence="5" id="KW-0736">Signalosome</keyword>
<evidence type="ECO:0000256" key="6">
    <source>
        <dbReference type="ARBA" id="ARBA00023242"/>
    </source>
</evidence>
<evidence type="ECO:0000313" key="9">
    <source>
        <dbReference type="EMBL" id="OBR82732.1"/>
    </source>
</evidence>
<gene>
    <name evidence="9" type="ORF">I303_07499</name>
    <name evidence="10" type="ORF">I303_108175</name>
</gene>
<reference evidence="10" key="2">
    <citation type="submission" date="2013-07" db="EMBL/GenBank/DDBJ databases">
        <authorList>
            <consortium name="The Broad Institute Genome Sequencing Platform"/>
            <person name="Cuomo C."/>
            <person name="Litvintseva A."/>
            <person name="Chen Y."/>
            <person name="Heitman J."/>
            <person name="Sun S."/>
            <person name="Springer D."/>
            <person name="Dromer F."/>
            <person name="Young S.K."/>
            <person name="Zeng Q."/>
            <person name="Gargeya S."/>
            <person name="Fitzgerald M."/>
            <person name="Abouelleil A."/>
            <person name="Alvarado L."/>
            <person name="Berlin A.M."/>
            <person name="Chapman S.B."/>
            <person name="Dewar J."/>
            <person name="Goldberg J."/>
            <person name="Griggs A."/>
            <person name="Gujja S."/>
            <person name="Hansen M."/>
            <person name="Howarth C."/>
            <person name="Imamovic A."/>
            <person name="Larimer J."/>
            <person name="McCowan C."/>
            <person name="Murphy C."/>
            <person name="Pearson M."/>
            <person name="Priest M."/>
            <person name="Roberts A."/>
            <person name="Saif S."/>
            <person name="Shea T."/>
            <person name="Sykes S."/>
            <person name="Wortman J."/>
            <person name="Nusbaum C."/>
            <person name="Birren B."/>
        </authorList>
    </citation>
    <scope>NUCLEOTIDE SEQUENCE</scope>
    <source>
        <strain evidence="10">CBS 10117</strain>
    </source>
</reference>
<dbReference type="VEuPathDB" id="FungiDB:I303_07499"/>
<dbReference type="Gene3D" id="1.25.40.570">
    <property type="match status" value="1"/>
</dbReference>
<reference evidence="10" key="3">
    <citation type="submission" date="2024-02" db="EMBL/GenBank/DDBJ databases">
        <title>Comparative genomics of Cryptococcus and Kwoniella reveals pathogenesis evolution and contrasting modes of karyotype evolution via chromosome fusion or intercentromeric recombination.</title>
        <authorList>
            <person name="Coelho M.A."/>
            <person name="David-Palma M."/>
            <person name="Shea T."/>
            <person name="Bowers K."/>
            <person name="McGinley-Smith S."/>
            <person name="Mohammad A.W."/>
            <person name="Gnirke A."/>
            <person name="Yurkov A.M."/>
            <person name="Nowrousian M."/>
            <person name="Sun S."/>
            <person name="Cuomo C.A."/>
            <person name="Heitman J."/>
        </authorList>
    </citation>
    <scope>NUCLEOTIDE SEQUENCE</scope>
    <source>
        <strain evidence="10">CBS 10117</strain>
    </source>
</reference>
<comment type="subcellular location">
    <subcellularLocation>
        <location evidence="2">Cytoplasm</location>
    </subcellularLocation>
    <subcellularLocation>
        <location evidence="1">Nucleus</location>
    </subcellularLocation>
</comment>
<dbReference type="SMART" id="SM00088">
    <property type="entry name" value="PINT"/>
    <property type="match status" value="1"/>
</dbReference>
<dbReference type="InterPro" id="IPR045135">
    <property type="entry name" value="Rpn7_N"/>
</dbReference>
<dbReference type="Pfam" id="PF10602">
    <property type="entry name" value="RPN7"/>
    <property type="match status" value="1"/>
</dbReference>
<dbReference type="AlphaFoldDB" id="A0A1A5ZY41"/>
<feature type="region of interest" description="Disordered" evidence="7">
    <location>
        <begin position="514"/>
        <end position="534"/>
    </location>
</feature>
<keyword evidence="11" id="KW-1185">Reference proteome</keyword>
<evidence type="ECO:0000259" key="8">
    <source>
        <dbReference type="PROSITE" id="PS50250"/>
    </source>
</evidence>
<dbReference type="GO" id="GO:0005737">
    <property type="term" value="C:cytoplasm"/>
    <property type="evidence" value="ECO:0007669"/>
    <property type="project" value="UniProtKB-SubCell"/>
</dbReference>
<reference evidence="9" key="1">
    <citation type="submission" date="2013-07" db="EMBL/GenBank/DDBJ databases">
        <title>The Genome Sequence of Cryptococcus dejecticola CBS10117.</title>
        <authorList>
            <consortium name="The Broad Institute Genome Sequencing Platform"/>
            <person name="Cuomo C."/>
            <person name="Litvintseva A."/>
            <person name="Chen Y."/>
            <person name="Heitman J."/>
            <person name="Sun S."/>
            <person name="Springer D."/>
            <person name="Dromer F."/>
            <person name="Young S.K."/>
            <person name="Zeng Q."/>
            <person name="Gargeya S."/>
            <person name="Fitzgerald M."/>
            <person name="Abouelleil A."/>
            <person name="Alvarado L."/>
            <person name="Berlin A.M."/>
            <person name="Chapman S.B."/>
            <person name="Dewar J."/>
            <person name="Goldberg J."/>
            <person name="Griggs A."/>
            <person name="Gujja S."/>
            <person name="Hansen M."/>
            <person name="Howarth C."/>
            <person name="Imamovic A."/>
            <person name="Larimer J."/>
            <person name="McCowan C."/>
            <person name="Murphy C."/>
            <person name="Pearson M."/>
            <person name="Priest M."/>
            <person name="Roberts A."/>
            <person name="Saif S."/>
            <person name="Shea T."/>
            <person name="Sykes S."/>
            <person name="Wortman J."/>
            <person name="Nusbaum C."/>
            <person name="Birren B."/>
        </authorList>
    </citation>
    <scope>NUCLEOTIDE SEQUENCE [LARGE SCALE GENOMIC DNA]</scope>
    <source>
        <strain evidence="9">CBS 10117</strain>
    </source>
</reference>